<proteinExistence type="predicted"/>
<evidence type="ECO:0000313" key="4">
    <source>
        <dbReference type="Proteomes" id="UP001195483"/>
    </source>
</evidence>
<dbReference type="GO" id="GO:0019319">
    <property type="term" value="P:hexose biosynthetic process"/>
    <property type="evidence" value="ECO:0007669"/>
    <property type="project" value="TreeGrafter"/>
</dbReference>
<dbReference type="Pfam" id="PF00685">
    <property type="entry name" value="Sulfotransfer_1"/>
    <property type="match status" value="1"/>
</dbReference>
<comment type="caution">
    <text evidence="3">The sequence shown here is derived from an EMBL/GenBank/DDBJ whole genome shotgun (WGS) entry which is preliminary data.</text>
</comment>
<dbReference type="InterPro" id="IPR000863">
    <property type="entry name" value="Sulfotransferase_dom"/>
</dbReference>
<reference evidence="3" key="1">
    <citation type="journal article" date="2021" name="Genome Biol. Evol.">
        <title>A High-Quality Reference Genome for a Parasitic Bivalve with Doubly Uniparental Inheritance (Bivalvia: Unionida).</title>
        <authorList>
            <person name="Smith C.H."/>
        </authorList>
    </citation>
    <scope>NUCLEOTIDE SEQUENCE</scope>
    <source>
        <strain evidence="3">CHS0354</strain>
    </source>
</reference>
<dbReference type="AlphaFoldDB" id="A0AAE0S8C1"/>
<dbReference type="Gene3D" id="3.40.50.300">
    <property type="entry name" value="P-loop containing nucleotide triphosphate hydrolases"/>
    <property type="match status" value="1"/>
</dbReference>
<dbReference type="SUPFAM" id="SSF52540">
    <property type="entry name" value="P-loop containing nucleoside triphosphate hydrolases"/>
    <property type="match status" value="1"/>
</dbReference>
<keyword evidence="4" id="KW-1185">Reference proteome</keyword>
<keyword evidence="1" id="KW-0472">Membrane</keyword>
<dbReference type="GO" id="GO:0050659">
    <property type="term" value="F:N-acetylgalactosamine 4-sulfate 6-O-sulfotransferase activity"/>
    <property type="evidence" value="ECO:0007669"/>
    <property type="project" value="TreeGrafter"/>
</dbReference>
<dbReference type="EMBL" id="JAEAOA010001810">
    <property type="protein sequence ID" value="KAK3587240.1"/>
    <property type="molecule type" value="Genomic_DNA"/>
</dbReference>
<feature type="transmembrane region" description="Helical" evidence="1">
    <location>
        <begin position="7"/>
        <end position="28"/>
    </location>
</feature>
<evidence type="ECO:0000259" key="2">
    <source>
        <dbReference type="Pfam" id="PF00685"/>
    </source>
</evidence>
<keyword evidence="1" id="KW-1133">Transmembrane helix</keyword>
<dbReference type="Proteomes" id="UP001195483">
    <property type="component" value="Unassembled WGS sequence"/>
</dbReference>
<dbReference type="PANTHER" id="PTHR15723">
    <property type="entry name" value="CARBOHYDRATE SULFOTRANSFERASE 15"/>
    <property type="match status" value="1"/>
</dbReference>
<evidence type="ECO:0000256" key="1">
    <source>
        <dbReference type="SAM" id="Phobius"/>
    </source>
</evidence>
<dbReference type="InterPro" id="IPR027417">
    <property type="entry name" value="P-loop_NTPase"/>
</dbReference>
<feature type="domain" description="Sulfotransferase" evidence="2">
    <location>
        <begin position="112"/>
        <end position="355"/>
    </location>
</feature>
<dbReference type="InterPro" id="IPR052654">
    <property type="entry name" value="CS_Sulfotransferase"/>
</dbReference>
<keyword evidence="1" id="KW-0812">Transmembrane</keyword>
<dbReference type="PANTHER" id="PTHR15723:SF0">
    <property type="entry name" value="CARBOHYDRATE SULFOTRANSFERASE 15"/>
    <property type="match status" value="1"/>
</dbReference>
<protein>
    <recommendedName>
        <fullName evidence="2">Sulfotransferase domain-containing protein</fullName>
    </recommendedName>
</protein>
<gene>
    <name evidence="3" type="ORF">CHS0354_030427</name>
</gene>
<accession>A0AAE0S8C1</accession>
<evidence type="ECO:0000313" key="3">
    <source>
        <dbReference type="EMBL" id="KAK3587240.1"/>
    </source>
</evidence>
<reference evidence="3" key="3">
    <citation type="submission" date="2023-05" db="EMBL/GenBank/DDBJ databases">
        <authorList>
            <person name="Smith C.H."/>
        </authorList>
    </citation>
    <scope>NUCLEOTIDE SEQUENCE</scope>
    <source>
        <strain evidence="3">CHS0354</strain>
        <tissue evidence="3">Mantle</tissue>
    </source>
</reference>
<reference evidence="3" key="2">
    <citation type="journal article" date="2021" name="Genome Biol. Evol.">
        <title>Developing a high-quality reference genome for a parasitic bivalve with doubly uniparental inheritance (Bivalvia: Unionida).</title>
        <authorList>
            <person name="Smith C.H."/>
        </authorList>
    </citation>
    <scope>NUCLEOTIDE SEQUENCE</scope>
    <source>
        <strain evidence="3">CHS0354</strain>
        <tissue evidence="3">Mantle</tissue>
    </source>
</reference>
<organism evidence="3 4">
    <name type="scientific">Potamilus streckersoni</name>
    <dbReference type="NCBI Taxonomy" id="2493646"/>
    <lineage>
        <taxon>Eukaryota</taxon>
        <taxon>Metazoa</taxon>
        <taxon>Spiralia</taxon>
        <taxon>Lophotrochozoa</taxon>
        <taxon>Mollusca</taxon>
        <taxon>Bivalvia</taxon>
        <taxon>Autobranchia</taxon>
        <taxon>Heteroconchia</taxon>
        <taxon>Palaeoheterodonta</taxon>
        <taxon>Unionida</taxon>
        <taxon>Unionoidea</taxon>
        <taxon>Unionidae</taxon>
        <taxon>Ambleminae</taxon>
        <taxon>Lampsilini</taxon>
        <taxon>Potamilus</taxon>
    </lineage>
</organism>
<name>A0AAE0S8C1_9BIVA</name>
<sequence length="415" mass="50007">MIIKRRWKHTVCFVLILSLWMLVIYRFLRWSEQEDSRLLHQGVPDKHAYLRKPSEMSTAEHFGQFERSEKIEDIINWSDQYLMTKGPFQFLENFRNPCFFSDVGRLSCLPYFFIIGEPKCGTTDLYVSLRQHPEISWEHKKEVNYFSNRRFETGSNYWTFERYLDEFLRSTAAISTTISRIPCRDSWKDCDYHPLITGDGTVRMLGDKQYEFFRNNITQKEPNLTNADILFHLNPNTKLIIILRNPIERAYSDYHFNSWVRRLFNASLEHFHTTMVEQISRFTKCCQATSIRSCAYQHGEVPFKERFLRLGVYYIFIKDWLRVFPRHQILILRFEDWAKNKRQTYNEILKFLDIRQLTIAEENLLVSRPNLNQRPSYLQMIGDMYPKTRELLRGFYAPHNEELARLLSDSRFLWI</sequence>